<evidence type="ECO:0000313" key="3">
    <source>
        <dbReference type="Proteomes" id="UP000249842"/>
    </source>
</evidence>
<dbReference type="AlphaFoldDB" id="A0A328B1N6"/>
<dbReference type="InterPro" id="IPR051200">
    <property type="entry name" value="Host-pathogen_enzymatic-act"/>
</dbReference>
<dbReference type="InterPro" id="IPR011044">
    <property type="entry name" value="Quino_amine_DH_bsu"/>
</dbReference>
<protein>
    <submittedName>
        <fullName evidence="2">Uncharacterized protein</fullName>
    </submittedName>
</protein>
<sequence>MKLRTALAAAASCTAIMVCTTGPALAQAPKGNLDANGVPCNGELDGARQCIPTAIAKGSADRPYRKAGHSDGRLAGPGRGFNLGAKELIYAAVPGSIVVLDAKDNYSFVKRINFQWRPAPIAPESVSAMMANPVTNMIYVSTRGHLIAIDLLTEKVVWENAYEPGTCCERGEITPDGLTLVVGSDLKNFHRVIDAKTGEVKGTIPTPMSMFNHNMNLSPDGKTDFAAPNGITMTIADVPSRKPIKTITFSDHIRVFVINHDATRIYANLNNLLGFEIADVKSGKVIKRIEAPAEMWKAKWADPNLNFFGHGAPMHGLALTPDESEVWLPDAINNQVLVYDNTGEWPVLAPQKSFKTNGAPNGWITMGLDGKRAYMASGDVVDVATHTIVGQLRDEYGRHMDSEKVQDMAFDINGHLVRTVDQFAVGVPSAVEARLAREKGTARAER</sequence>
<dbReference type="Proteomes" id="UP000249842">
    <property type="component" value="Unassembled WGS sequence"/>
</dbReference>
<dbReference type="OrthoDB" id="8952942at2"/>
<gene>
    <name evidence="2" type="ORF">DJ021_13370</name>
</gene>
<dbReference type="PANTHER" id="PTHR47197">
    <property type="entry name" value="PROTEIN NIRF"/>
    <property type="match status" value="1"/>
</dbReference>
<dbReference type="InterPro" id="IPR015943">
    <property type="entry name" value="WD40/YVTN_repeat-like_dom_sf"/>
</dbReference>
<name>A0A328B1N6_9CAUL</name>
<comment type="caution">
    <text evidence="2">The sequence shown here is derived from an EMBL/GenBank/DDBJ whole genome shotgun (WGS) entry which is preliminary data.</text>
</comment>
<dbReference type="SUPFAM" id="SSF50969">
    <property type="entry name" value="YVTN repeat-like/Quinoprotein amine dehydrogenase"/>
    <property type="match status" value="1"/>
</dbReference>
<dbReference type="RefSeq" id="WP_111458019.1">
    <property type="nucleotide sequence ID" value="NZ_QFYP01000001.1"/>
</dbReference>
<keyword evidence="1" id="KW-0732">Signal</keyword>
<organism evidence="2 3">
    <name type="scientific">Phenylobacterium hankyongense</name>
    <dbReference type="NCBI Taxonomy" id="1813876"/>
    <lineage>
        <taxon>Bacteria</taxon>
        <taxon>Pseudomonadati</taxon>
        <taxon>Pseudomonadota</taxon>
        <taxon>Alphaproteobacteria</taxon>
        <taxon>Caulobacterales</taxon>
        <taxon>Caulobacteraceae</taxon>
        <taxon>Phenylobacterium</taxon>
    </lineage>
</organism>
<feature type="signal peptide" evidence="1">
    <location>
        <begin position="1"/>
        <end position="26"/>
    </location>
</feature>
<dbReference type="PANTHER" id="PTHR47197:SF3">
    <property type="entry name" value="DIHYDRO-HEME D1 DEHYDROGENASE"/>
    <property type="match status" value="1"/>
</dbReference>
<keyword evidence="3" id="KW-1185">Reference proteome</keyword>
<accession>A0A328B1N6</accession>
<proteinExistence type="predicted"/>
<evidence type="ECO:0000256" key="1">
    <source>
        <dbReference type="SAM" id="SignalP"/>
    </source>
</evidence>
<dbReference type="EMBL" id="QFYP01000001">
    <property type="protein sequence ID" value="RAK60727.1"/>
    <property type="molecule type" value="Genomic_DNA"/>
</dbReference>
<reference evidence="3" key="1">
    <citation type="submission" date="2018-05" db="EMBL/GenBank/DDBJ databases">
        <authorList>
            <person name="Li X."/>
        </authorList>
    </citation>
    <scope>NUCLEOTIDE SEQUENCE [LARGE SCALE GENOMIC DNA]</scope>
    <source>
        <strain evidence="3">HKS-05</strain>
    </source>
</reference>
<feature type="chain" id="PRO_5016415509" evidence="1">
    <location>
        <begin position="27"/>
        <end position="446"/>
    </location>
</feature>
<evidence type="ECO:0000313" key="2">
    <source>
        <dbReference type="EMBL" id="RAK60727.1"/>
    </source>
</evidence>
<dbReference type="Gene3D" id="2.130.10.10">
    <property type="entry name" value="YVTN repeat-like/Quinoprotein amine dehydrogenase"/>
    <property type="match status" value="2"/>
</dbReference>